<evidence type="ECO:0000313" key="8">
    <source>
        <dbReference type="EMBL" id="GAA0522911.1"/>
    </source>
</evidence>
<keyword evidence="9" id="KW-1185">Reference proteome</keyword>
<dbReference type="PANTHER" id="PTHR42986">
    <property type="entry name" value="BENZALDEHYDE DEHYDROGENASE YFMT"/>
    <property type="match status" value="1"/>
</dbReference>
<evidence type="ECO:0000256" key="6">
    <source>
        <dbReference type="SAM" id="MobiDB-lite"/>
    </source>
</evidence>
<comment type="caution">
    <text evidence="8">The sequence shown here is derived from an EMBL/GenBank/DDBJ whole genome shotgun (WGS) entry which is preliminary data.</text>
</comment>
<dbReference type="Proteomes" id="UP001500729">
    <property type="component" value="Unassembled WGS sequence"/>
</dbReference>
<keyword evidence="3" id="KW-0520">NAD</keyword>
<evidence type="ECO:0000256" key="4">
    <source>
        <dbReference type="PROSITE-ProRule" id="PRU10007"/>
    </source>
</evidence>
<dbReference type="RefSeq" id="WP_009945266.1">
    <property type="nucleotide sequence ID" value="NZ_BAAAGS010000011.1"/>
</dbReference>
<evidence type="ECO:0000256" key="1">
    <source>
        <dbReference type="ARBA" id="ARBA00009986"/>
    </source>
</evidence>
<dbReference type="InterPro" id="IPR016163">
    <property type="entry name" value="Ald_DH_C"/>
</dbReference>
<dbReference type="InterPro" id="IPR016160">
    <property type="entry name" value="Ald_DH_CS_CYS"/>
</dbReference>
<dbReference type="SUPFAM" id="SSF53720">
    <property type="entry name" value="ALDH-like"/>
    <property type="match status" value="1"/>
</dbReference>
<dbReference type="Gene3D" id="3.40.309.10">
    <property type="entry name" value="Aldehyde Dehydrogenase, Chain A, domain 2"/>
    <property type="match status" value="1"/>
</dbReference>
<dbReference type="InterPro" id="IPR016162">
    <property type="entry name" value="Ald_DH_N"/>
</dbReference>
<dbReference type="PANTHER" id="PTHR42986:SF1">
    <property type="entry name" value="BENZALDEHYDE DEHYDROGENASE YFMT"/>
    <property type="match status" value="1"/>
</dbReference>
<dbReference type="PROSITE" id="PS00687">
    <property type="entry name" value="ALDEHYDE_DEHYDR_GLU"/>
    <property type="match status" value="1"/>
</dbReference>
<dbReference type="InterPro" id="IPR029510">
    <property type="entry name" value="Ald_DH_CS_GLU"/>
</dbReference>
<accession>A0ABP3MQA5</accession>
<evidence type="ECO:0000313" key="9">
    <source>
        <dbReference type="Proteomes" id="UP001500729"/>
    </source>
</evidence>
<feature type="region of interest" description="Disordered" evidence="6">
    <location>
        <begin position="20"/>
        <end position="43"/>
    </location>
</feature>
<dbReference type="PROSITE" id="PS00070">
    <property type="entry name" value="ALDEHYDE_DEHYDR_CYS"/>
    <property type="match status" value="1"/>
</dbReference>
<dbReference type="InterPro" id="IPR015590">
    <property type="entry name" value="Aldehyde_DH_dom"/>
</dbReference>
<dbReference type="EMBL" id="BAAAGS010000011">
    <property type="protein sequence ID" value="GAA0522911.1"/>
    <property type="molecule type" value="Genomic_DNA"/>
</dbReference>
<comment type="similarity">
    <text evidence="1 5">Belongs to the aldehyde dehydrogenase family.</text>
</comment>
<reference evidence="9" key="1">
    <citation type="journal article" date="2019" name="Int. J. Syst. Evol. Microbiol.">
        <title>The Global Catalogue of Microorganisms (GCM) 10K type strain sequencing project: providing services to taxonomists for standard genome sequencing and annotation.</title>
        <authorList>
            <consortium name="The Broad Institute Genomics Platform"/>
            <consortium name="The Broad Institute Genome Sequencing Center for Infectious Disease"/>
            <person name="Wu L."/>
            <person name="Ma J."/>
        </authorList>
    </citation>
    <scope>NUCLEOTIDE SEQUENCE [LARGE SCALE GENOMIC DNA]</scope>
    <source>
        <strain evidence="9">JCM 10303</strain>
    </source>
</reference>
<dbReference type="Gene3D" id="3.40.605.10">
    <property type="entry name" value="Aldehyde Dehydrogenase, Chain A, domain 1"/>
    <property type="match status" value="1"/>
</dbReference>
<gene>
    <name evidence="8" type="ORF">GCM10009533_22700</name>
</gene>
<evidence type="ECO:0000256" key="5">
    <source>
        <dbReference type="RuleBase" id="RU003345"/>
    </source>
</evidence>
<organism evidence="8 9">
    <name type="scientific">Saccharopolyspora erythraea</name>
    <name type="common">Streptomyces erythraeus</name>
    <dbReference type="NCBI Taxonomy" id="1836"/>
    <lineage>
        <taxon>Bacteria</taxon>
        <taxon>Bacillati</taxon>
        <taxon>Actinomycetota</taxon>
        <taxon>Actinomycetes</taxon>
        <taxon>Pseudonocardiales</taxon>
        <taxon>Pseudonocardiaceae</taxon>
        <taxon>Saccharopolyspora</taxon>
    </lineage>
</organism>
<evidence type="ECO:0000256" key="2">
    <source>
        <dbReference type="ARBA" id="ARBA00023002"/>
    </source>
</evidence>
<proteinExistence type="inferred from homology"/>
<name>A0ABP3MQA5_SACER</name>
<evidence type="ECO:0000259" key="7">
    <source>
        <dbReference type="Pfam" id="PF00171"/>
    </source>
</evidence>
<feature type="active site" evidence="4">
    <location>
        <position position="252"/>
    </location>
</feature>
<dbReference type="Pfam" id="PF00171">
    <property type="entry name" value="Aldedh"/>
    <property type="match status" value="1"/>
</dbReference>
<sequence length="486" mass="50760">MAFVAPQVWENKIFTGRWSTAGGAPSQVTEPATGKSLGQVGTATPADVDTACERAAAARREWESTSFEERAAILRRAGQLFEEHAPELRTWLVREAGSIGAKADLELRTAATECYEAAALPSHPSGDLLPAADGRLSFSRRVAAGVVGVIAPFNFPLILSIRAVAPALALGNSVVLKPDTRTAVCGGAALAEVFAAAGVPEGVFQVLPGGADAGAALVANRHTRVIAFTGSTGAGRKVAEAAATHLKRTHLELGGNNALIVLPDADVAAAASAAAWGAYLHQGQICMAAGRHLVHESIADDYVAALAEKARALPVGDPHTAEVALGPIIDEGQRDNIHRLVTASVEAGAQLVAGGTYEELFYRPTVLDQVRRDTPAFAEEIFGPVAPVLRYRTIEEAVEIAADSEYGLSLSVLGADAMRAWEVAKQIPSGLVHVNDQTVGDQPHIPFGGVRDSGNGGRIGGAEANVEAFTETQWVTIQGSIQQYPF</sequence>
<evidence type="ECO:0000256" key="3">
    <source>
        <dbReference type="ARBA" id="ARBA00023027"/>
    </source>
</evidence>
<feature type="domain" description="Aldehyde dehydrogenase" evidence="7">
    <location>
        <begin position="25"/>
        <end position="475"/>
    </location>
</feature>
<protein>
    <submittedName>
        <fullName evidence="8">Benzaldehyde dehydrogenase</fullName>
    </submittedName>
</protein>
<keyword evidence="2 5" id="KW-0560">Oxidoreductase</keyword>
<dbReference type="InterPro" id="IPR016161">
    <property type="entry name" value="Ald_DH/histidinol_DH"/>
</dbReference>